<keyword evidence="3" id="KW-1185">Reference proteome</keyword>
<proteinExistence type="predicted"/>
<feature type="transmembrane region" description="Helical" evidence="1">
    <location>
        <begin position="370"/>
        <end position="390"/>
    </location>
</feature>
<keyword evidence="1" id="KW-0812">Transmembrane</keyword>
<feature type="transmembrane region" description="Helical" evidence="1">
    <location>
        <begin position="259"/>
        <end position="277"/>
    </location>
</feature>
<evidence type="ECO:0000313" key="3">
    <source>
        <dbReference type="Proteomes" id="UP001198862"/>
    </source>
</evidence>
<accession>A0ABS8KPU4</accession>
<keyword evidence="1" id="KW-0472">Membrane</keyword>
<feature type="transmembrane region" description="Helical" evidence="1">
    <location>
        <begin position="141"/>
        <end position="159"/>
    </location>
</feature>
<sequence length="550" mass="60644">MTRTAPAWQLLLAFALSLLVLCGLIGWLQNVHIISANGMYKSIQAEPWIASPSTARLDPSNYLFFPLYGVSARLLDALGILRGVAWKQFAYLNAFWASIGTVVVYAFVHRLTGSARVAAFTSVFHLGCGFVLLLSVISEDIMPGYVLVLASMALAGLWFDRPNWRRVAIVGAVFTLGWLIEWRLLFPTLPAFVLALLIAPGRPKERAGHLVALLVSILAVSGIVQLLWEGHNGAIGLHDILWTGKGVATGWAGITWDKAWMMLSGVGNYFLLVGGYVDPGSAKAAMGPLAISVLLEVAIFIAAVLLLWPRRGEPRLRVVAIVFLGTLGAGQVLNFYSQPQDPQMQINVMPWLVVAWALLLASLLPTRRGLTIVLAVLSFAPFAWNVSALAKWRGDDTRWLAATAALEKRFPPDSTVFLYFGYEPVTTWKYALWSRTWDWDNRVAIPPAPAADPKFKWIAVNAGAIRHPDWTAAEHAAAIKRDIDLALDRGYRVVVSDMWSWPPDVLAAYLGTVAASGRTDAIYRMLHDDFRATEAFHDPIAGTYFELQRR</sequence>
<dbReference type="Proteomes" id="UP001198862">
    <property type="component" value="Unassembled WGS sequence"/>
</dbReference>
<gene>
    <name evidence="2" type="ORF">LJ725_03880</name>
</gene>
<dbReference type="EMBL" id="JAJISD010000001">
    <property type="protein sequence ID" value="MCC8428093.1"/>
    <property type="molecule type" value="Genomic_DNA"/>
</dbReference>
<protein>
    <recommendedName>
        <fullName evidence="4">Glycosyltransferase RgtA/B/C/D-like domain-containing protein</fullName>
    </recommendedName>
</protein>
<feature type="transmembrane region" description="Helical" evidence="1">
    <location>
        <begin position="90"/>
        <end position="108"/>
    </location>
</feature>
<feature type="transmembrane region" description="Helical" evidence="1">
    <location>
        <begin position="348"/>
        <end position="364"/>
    </location>
</feature>
<evidence type="ECO:0000313" key="2">
    <source>
        <dbReference type="EMBL" id="MCC8428093.1"/>
    </source>
</evidence>
<reference evidence="2 3" key="1">
    <citation type="submission" date="2021-11" db="EMBL/GenBank/DDBJ databases">
        <authorList>
            <person name="Lee D.-H."/>
            <person name="Kim S.-B."/>
        </authorList>
    </citation>
    <scope>NUCLEOTIDE SEQUENCE [LARGE SCALE GENOMIC DNA]</scope>
    <source>
        <strain evidence="2 3">KCTC 52223</strain>
    </source>
</reference>
<evidence type="ECO:0008006" key="4">
    <source>
        <dbReference type="Google" id="ProtNLM"/>
    </source>
</evidence>
<keyword evidence="1" id="KW-1133">Transmembrane helix</keyword>
<organism evidence="2 3">
    <name type="scientific">Reyranella aquatilis</name>
    <dbReference type="NCBI Taxonomy" id="2035356"/>
    <lineage>
        <taxon>Bacteria</taxon>
        <taxon>Pseudomonadati</taxon>
        <taxon>Pseudomonadota</taxon>
        <taxon>Alphaproteobacteria</taxon>
        <taxon>Hyphomicrobiales</taxon>
        <taxon>Reyranellaceae</taxon>
        <taxon>Reyranella</taxon>
    </lineage>
</organism>
<dbReference type="RefSeq" id="WP_230549292.1">
    <property type="nucleotide sequence ID" value="NZ_JAJISD010000001.1"/>
</dbReference>
<evidence type="ECO:0000256" key="1">
    <source>
        <dbReference type="SAM" id="Phobius"/>
    </source>
</evidence>
<feature type="transmembrane region" description="Helical" evidence="1">
    <location>
        <begin position="314"/>
        <end position="336"/>
    </location>
</feature>
<comment type="caution">
    <text evidence="2">The sequence shown here is derived from an EMBL/GenBank/DDBJ whole genome shotgun (WGS) entry which is preliminary data.</text>
</comment>
<feature type="transmembrane region" description="Helical" evidence="1">
    <location>
        <begin position="289"/>
        <end position="308"/>
    </location>
</feature>
<feature type="transmembrane region" description="Helical" evidence="1">
    <location>
        <begin position="210"/>
        <end position="228"/>
    </location>
</feature>
<feature type="transmembrane region" description="Helical" evidence="1">
    <location>
        <begin position="114"/>
        <end position="134"/>
    </location>
</feature>
<name>A0ABS8KPU4_9HYPH</name>